<dbReference type="FunFam" id="1.10.472.10:FF:000021">
    <property type="entry name" value="Cyclin-K (Predicted)"/>
    <property type="match status" value="1"/>
</dbReference>
<evidence type="ECO:0000313" key="6">
    <source>
        <dbReference type="Proteomes" id="UP000242188"/>
    </source>
</evidence>
<dbReference type="CDD" id="cd20530">
    <property type="entry name" value="CYCLIN_CCNK_rpt1"/>
    <property type="match status" value="1"/>
</dbReference>
<dbReference type="SUPFAM" id="SSF47954">
    <property type="entry name" value="Cyclin-like"/>
    <property type="match status" value="2"/>
</dbReference>
<keyword evidence="1 2" id="KW-0195">Cyclin</keyword>
<dbReference type="Pfam" id="PF21797">
    <property type="entry name" value="CycT2-like_C"/>
    <property type="match status" value="1"/>
</dbReference>
<evidence type="ECO:0000256" key="2">
    <source>
        <dbReference type="RuleBase" id="RU000383"/>
    </source>
</evidence>
<comment type="caution">
    <text evidence="5">The sequence shown here is derived from an EMBL/GenBank/DDBJ whole genome shotgun (WGS) entry which is preliminary data.</text>
</comment>
<evidence type="ECO:0000313" key="5">
    <source>
        <dbReference type="EMBL" id="OWF53383.1"/>
    </source>
</evidence>
<reference evidence="5 6" key="1">
    <citation type="journal article" date="2017" name="Nat. Ecol. Evol.">
        <title>Scallop genome provides insights into evolution of bilaterian karyotype and development.</title>
        <authorList>
            <person name="Wang S."/>
            <person name="Zhang J."/>
            <person name="Jiao W."/>
            <person name="Li J."/>
            <person name="Xun X."/>
            <person name="Sun Y."/>
            <person name="Guo X."/>
            <person name="Huan P."/>
            <person name="Dong B."/>
            <person name="Zhang L."/>
            <person name="Hu X."/>
            <person name="Sun X."/>
            <person name="Wang J."/>
            <person name="Zhao C."/>
            <person name="Wang Y."/>
            <person name="Wang D."/>
            <person name="Huang X."/>
            <person name="Wang R."/>
            <person name="Lv J."/>
            <person name="Li Y."/>
            <person name="Zhang Z."/>
            <person name="Liu B."/>
            <person name="Lu W."/>
            <person name="Hui Y."/>
            <person name="Liang J."/>
            <person name="Zhou Z."/>
            <person name="Hou R."/>
            <person name="Li X."/>
            <person name="Liu Y."/>
            <person name="Li H."/>
            <person name="Ning X."/>
            <person name="Lin Y."/>
            <person name="Zhao L."/>
            <person name="Xing Q."/>
            <person name="Dou J."/>
            <person name="Li Y."/>
            <person name="Mao J."/>
            <person name="Guo H."/>
            <person name="Dou H."/>
            <person name="Li T."/>
            <person name="Mu C."/>
            <person name="Jiang W."/>
            <person name="Fu Q."/>
            <person name="Fu X."/>
            <person name="Miao Y."/>
            <person name="Liu J."/>
            <person name="Yu Q."/>
            <person name="Li R."/>
            <person name="Liao H."/>
            <person name="Li X."/>
            <person name="Kong Y."/>
            <person name="Jiang Z."/>
            <person name="Chourrout D."/>
            <person name="Li R."/>
            <person name="Bao Z."/>
        </authorList>
    </citation>
    <scope>NUCLEOTIDE SEQUENCE [LARGE SCALE GENOMIC DNA]</scope>
    <source>
        <strain evidence="5 6">PY_sf001</strain>
    </source>
</reference>
<feature type="compositionally biased region" description="Low complexity" evidence="3">
    <location>
        <begin position="486"/>
        <end position="497"/>
    </location>
</feature>
<dbReference type="InterPro" id="IPR006671">
    <property type="entry name" value="Cyclin_N"/>
</dbReference>
<dbReference type="OrthoDB" id="25002at2759"/>
<feature type="compositionally biased region" description="Polar residues" evidence="3">
    <location>
        <begin position="245"/>
        <end position="255"/>
    </location>
</feature>
<dbReference type="Gene3D" id="1.10.472.10">
    <property type="entry name" value="Cyclin-like"/>
    <property type="match status" value="2"/>
</dbReference>
<feature type="compositionally biased region" description="Pro residues" evidence="3">
    <location>
        <begin position="498"/>
        <end position="522"/>
    </location>
</feature>
<dbReference type="InterPro" id="IPR043198">
    <property type="entry name" value="Cyclin/Ssn8"/>
</dbReference>
<dbReference type="AlphaFoldDB" id="A0A210QXE1"/>
<protein>
    <submittedName>
        <fullName evidence="5">DDB1-and CUL4-associated factor 4</fullName>
    </submittedName>
</protein>
<feature type="compositionally biased region" description="Basic and acidic residues" evidence="3">
    <location>
        <begin position="298"/>
        <end position="309"/>
    </location>
</feature>
<dbReference type="PANTHER" id="PTHR10026">
    <property type="entry name" value="CYCLIN"/>
    <property type="match status" value="1"/>
</dbReference>
<gene>
    <name evidence="5" type="ORF">KP79_PYT10481</name>
</gene>
<dbReference type="CDD" id="cd20531">
    <property type="entry name" value="CYCLIN_CCNK_rpt2"/>
    <property type="match status" value="1"/>
</dbReference>
<feature type="compositionally biased region" description="Polar residues" evidence="3">
    <location>
        <begin position="523"/>
        <end position="555"/>
    </location>
</feature>
<feature type="region of interest" description="Disordered" evidence="3">
    <location>
        <begin position="389"/>
        <end position="566"/>
    </location>
</feature>
<feature type="compositionally biased region" description="Low complexity" evidence="3">
    <location>
        <begin position="330"/>
        <end position="343"/>
    </location>
</feature>
<proteinExistence type="inferred from homology"/>
<feature type="compositionally biased region" description="Pro residues" evidence="3">
    <location>
        <begin position="410"/>
        <end position="422"/>
    </location>
</feature>
<comment type="similarity">
    <text evidence="2">Belongs to the cyclin family.</text>
</comment>
<feature type="compositionally biased region" description="Low complexity" evidence="3">
    <location>
        <begin position="389"/>
        <end position="409"/>
    </location>
</feature>
<feature type="region of interest" description="Disordered" evidence="3">
    <location>
        <begin position="245"/>
        <end position="350"/>
    </location>
</feature>
<dbReference type="EMBL" id="NEDP02001349">
    <property type="protein sequence ID" value="OWF53383.1"/>
    <property type="molecule type" value="Genomic_DNA"/>
</dbReference>
<dbReference type="SMART" id="SM00385">
    <property type="entry name" value="CYCLIN"/>
    <property type="match status" value="1"/>
</dbReference>
<keyword evidence="6" id="KW-1185">Reference proteome</keyword>
<dbReference type="GO" id="GO:0016538">
    <property type="term" value="F:cyclin-dependent protein serine/threonine kinase regulator activity"/>
    <property type="evidence" value="ECO:0007669"/>
    <property type="project" value="InterPro"/>
</dbReference>
<dbReference type="Pfam" id="PF00134">
    <property type="entry name" value="Cyclin_N"/>
    <property type="match status" value="1"/>
</dbReference>
<feature type="compositionally biased region" description="Pro residues" evidence="3">
    <location>
        <begin position="469"/>
        <end position="485"/>
    </location>
</feature>
<accession>A0A210QXE1</accession>
<evidence type="ECO:0000259" key="4">
    <source>
        <dbReference type="SMART" id="SM00385"/>
    </source>
</evidence>
<sequence length="566" mass="62318">MPCWYFEKKELRNTPSFQDGIDAGTEARYRREGARFIIDAGTKMGLYPSRYDTCGTGVVYFHRFYMFHSFKEFHRYITAACCLFLAGKVEETPKKGKDIIKICQSMLSPQVFSVFGDDPREEVMTMERILLQTIKFDLQVEHPYGYLLKFAKFIKGDKEKIQKLVQMAWTFINDSLCTTQCLQWEPEVISVSLMYLGTRLTKFDIQDWHGKVPGTKTRWWEFLVEDITVELMEDICHKVLDLYSNNPQGTGTDSPPVTPSKKSTARDTPPPPPPQVGKRSLPTTPAEAALEAKVPKLQPERQKSKDSGSRRNSSKKNGSVPEAPSSIALPRSAPASNYSSAPPVQSKPDYTQYGAYMASSSSQYPSSFLSQEGSKSIETLVSGSGLVSTSSYLQTQPPTTAASAPAAVPQYPPPAQYPPAPYQPNTYAPPTAYQQPPPVQPQYPGPGGYPAGPANPGAPPPQQAFHTNQPPPQVGQYPPGFPPPQQFNGPPFQGQTNFPPPPPRPGFPPQQPGVSAPPPFQTMPPNTGALNTMMGQSQRPPVPVQNNMVPLQPSSGLPVVRITGRR</sequence>
<evidence type="ECO:0000256" key="3">
    <source>
        <dbReference type="SAM" id="MobiDB-lite"/>
    </source>
</evidence>
<dbReference type="GO" id="GO:0006357">
    <property type="term" value="P:regulation of transcription by RNA polymerase II"/>
    <property type="evidence" value="ECO:0007669"/>
    <property type="project" value="InterPro"/>
</dbReference>
<evidence type="ECO:0000256" key="1">
    <source>
        <dbReference type="ARBA" id="ARBA00023127"/>
    </source>
</evidence>
<organism evidence="5 6">
    <name type="scientific">Mizuhopecten yessoensis</name>
    <name type="common">Japanese scallop</name>
    <name type="synonym">Patinopecten yessoensis</name>
    <dbReference type="NCBI Taxonomy" id="6573"/>
    <lineage>
        <taxon>Eukaryota</taxon>
        <taxon>Metazoa</taxon>
        <taxon>Spiralia</taxon>
        <taxon>Lophotrochozoa</taxon>
        <taxon>Mollusca</taxon>
        <taxon>Bivalvia</taxon>
        <taxon>Autobranchia</taxon>
        <taxon>Pteriomorphia</taxon>
        <taxon>Pectinida</taxon>
        <taxon>Pectinoidea</taxon>
        <taxon>Pectinidae</taxon>
        <taxon>Mizuhopecten</taxon>
    </lineage>
</organism>
<name>A0A210QXE1_MIZYE</name>
<feature type="compositionally biased region" description="Low complexity" evidence="3">
    <location>
        <begin position="423"/>
        <end position="434"/>
    </location>
</feature>
<feature type="compositionally biased region" description="Pro residues" evidence="3">
    <location>
        <begin position="435"/>
        <end position="444"/>
    </location>
</feature>
<dbReference type="STRING" id="6573.A0A210QXE1"/>
<dbReference type="InterPro" id="IPR013763">
    <property type="entry name" value="Cyclin-like_dom"/>
</dbReference>
<dbReference type="Proteomes" id="UP000242188">
    <property type="component" value="Unassembled WGS sequence"/>
</dbReference>
<feature type="domain" description="Cyclin-like" evidence="4">
    <location>
        <begin position="35"/>
        <end position="132"/>
    </location>
</feature>
<dbReference type="InterPro" id="IPR036915">
    <property type="entry name" value="Cyclin-like_sf"/>
</dbReference>